<evidence type="ECO:0000313" key="3">
    <source>
        <dbReference type="Proteomes" id="UP001271723"/>
    </source>
</evidence>
<feature type="transmembrane region" description="Helical" evidence="1">
    <location>
        <begin position="21"/>
        <end position="40"/>
    </location>
</feature>
<feature type="transmembrane region" description="Helical" evidence="1">
    <location>
        <begin position="46"/>
        <end position="63"/>
    </location>
</feature>
<sequence>MSDRSTPEEPDLFRVRRPSPGLAAISTLTLVLAADLAGLIPEGPAAGAMLAGVAALALLKGCVRRGR</sequence>
<reference evidence="2 3" key="1">
    <citation type="journal article" date="2023" name="Microb. Genom.">
        <title>Mesoterricola silvestris gen. nov., sp. nov., Mesoterricola sediminis sp. nov., Geothrix oryzae sp. nov., Geothrix edaphica sp. nov., Geothrix rubra sp. nov., and Geothrix limicola sp. nov., six novel members of Acidobacteriota isolated from soils.</title>
        <authorList>
            <person name="Weisberg A.J."/>
            <person name="Pearce E."/>
            <person name="Kramer C.G."/>
            <person name="Chang J.H."/>
            <person name="Clarke C.R."/>
        </authorList>
    </citation>
    <scope>NUCLEOTIDE SEQUENCE [LARGE SCALE GENOMIC DNA]</scope>
    <source>
        <strain evidence="2 3">NRRL_B-2795</strain>
    </source>
</reference>
<dbReference type="RefSeq" id="WP_143673095.1">
    <property type="nucleotide sequence ID" value="NZ_JAGJBZ010000001.1"/>
</dbReference>
<protein>
    <submittedName>
        <fullName evidence="2">Uncharacterized protein</fullName>
    </submittedName>
</protein>
<dbReference type="Proteomes" id="UP001271723">
    <property type="component" value="Unassembled WGS sequence"/>
</dbReference>
<accession>A0ABU4LHG4</accession>
<name>A0ABU4LHG4_9ACTN</name>
<keyword evidence="1" id="KW-0472">Membrane</keyword>
<organism evidence="2 3">
    <name type="scientific">Streptomyces griseiscabiei</name>
    <dbReference type="NCBI Taxonomy" id="2993540"/>
    <lineage>
        <taxon>Bacteria</taxon>
        <taxon>Bacillati</taxon>
        <taxon>Actinomycetota</taxon>
        <taxon>Actinomycetes</taxon>
        <taxon>Kitasatosporales</taxon>
        <taxon>Streptomycetaceae</taxon>
        <taxon>Streptomyces</taxon>
    </lineage>
</organism>
<gene>
    <name evidence="2" type="ORF">PV517_38860</name>
</gene>
<dbReference type="EMBL" id="JARAVY010000021">
    <property type="protein sequence ID" value="MDX2914619.1"/>
    <property type="molecule type" value="Genomic_DNA"/>
</dbReference>
<keyword evidence="1" id="KW-1133">Transmembrane helix</keyword>
<evidence type="ECO:0000256" key="1">
    <source>
        <dbReference type="SAM" id="Phobius"/>
    </source>
</evidence>
<keyword evidence="3" id="KW-1185">Reference proteome</keyword>
<comment type="caution">
    <text evidence="2">The sequence shown here is derived from an EMBL/GenBank/DDBJ whole genome shotgun (WGS) entry which is preliminary data.</text>
</comment>
<evidence type="ECO:0000313" key="2">
    <source>
        <dbReference type="EMBL" id="MDX2914619.1"/>
    </source>
</evidence>
<proteinExistence type="predicted"/>
<keyword evidence="1" id="KW-0812">Transmembrane</keyword>